<dbReference type="PANTHER" id="PTHR11715:SF3">
    <property type="entry name" value="GLYCINE CLEAVAGE SYSTEM H PROTEIN-RELATED"/>
    <property type="match status" value="1"/>
</dbReference>
<evidence type="ECO:0000256" key="1">
    <source>
        <dbReference type="ARBA" id="ARBA00022823"/>
    </source>
</evidence>
<dbReference type="InterPro" id="IPR033753">
    <property type="entry name" value="GCV_H/Fam206"/>
</dbReference>
<dbReference type="Pfam" id="PF01597">
    <property type="entry name" value="GCV_H"/>
    <property type="match status" value="1"/>
</dbReference>
<dbReference type="AlphaFoldDB" id="A0A1J5DR19"/>
<dbReference type="Gene3D" id="2.40.50.100">
    <property type="match status" value="1"/>
</dbReference>
<organism evidence="3 4">
    <name type="scientific">Candidatus Desantisbacteria bacterium CG2_30_40_21</name>
    <dbReference type="NCBI Taxonomy" id="1817895"/>
    <lineage>
        <taxon>Bacteria</taxon>
        <taxon>Candidatus Desantisiibacteriota</taxon>
    </lineage>
</organism>
<sequence length="154" mass="17038">MAKYKDVEMPGDLYYFNSDNHVWLRIEEGNRVRCGIDQFGQKAAGTVAYVKIKPAGGTVTKGRALGTIEAGKYIGPVKSPVHGTILEVNQDVLSSPSLINTDSYGTGWLILIEASNLQKDIIDLKHGEEEVSAWLEADYKKYEAEGLFAEKEKE</sequence>
<dbReference type="Proteomes" id="UP000183085">
    <property type="component" value="Unassembled WGS sequence"/>
</dbReference>
<dbReference type="STRING" id="1817895.AUJ95_06410"/>
<feature type="domain" description="Lipoyl-binding" evidence="2">
    <location>
        <begin position="31"/>
        <end position="113"/>
    </location>
</feature>
<comment type="caution">
    <text evidence="3">The sequence shown here is derived from an EMBL/GenBank/DDBJ whole genome shotgun (WGS) entry which is preliminary data.</text>
</comment>
<name>A0A1J5DR19_9BACT</name>
<dbReference type="SUPFAM" id="SSF51230">
    <property type="entry name" value="Single hybrid motif"/>
    <property type="match status" value="1"/>
</dbReference>
<protein>
    <recommendedName>
        <fullName evidence="2">Lipoyl-binding domain-containing protein</fullName>
    </recommendedName>
</protein>
<dbReference type="InterPro" id="IPR000089">
    <property type="entry name" value="Biotin_lipoyl"/>
</dbReference>
<keyword evidence="1" id="KW-0450">Lipoyl</keyword>
<gene>
    <name evidence="3" type="ORF">AUJ95_06410</name>
</gene>
<evidence type="ECO:0000313" key="3">
    <source>
        <dbReference type="EMBL" id="OIP38564.1"/>
    </source>
</evidence>
<dbReference type="GO" id="GO:0019464">
    <property type="term" value="P:glycine decarboxylation via glycine cleavage system"/>
    <property type="evidence" value="ECO:0007669"/>
    <property type="project" value="InterPro"/>
</dbReference>
<reference evidence="3 4" key="1">
    <citation type="journal article" date="2016" name="Environ. Microbiol.">
        <title>Genomic resolution of a cold subsurface aquifer community provides metabolic insights for novel microbes adapted to high CO concentrations.</title>
        <authorList>
            <person name="Probst A.J."/>
            <person name="Castelle C.J."/>
            <person name="Singh A."/>
            <person name="Brown C.T."/>
            <person name="Anantharaman K."/>
            <person name="Sharon I."/>
            <person name="Hug L.A."/>
            <person name="Burstein D."/>
            <person name="Emerson J.B."/>
            <person name="Thomas B.C."/>
            <person name="Banfield J.F."/>
        </authorList>
    </citation>
    <scope>NUCLEOTIDE SEQUENCE [LARGE SCALE GENOMIC DNA]</scope>
    <source>
        <strain evidence="3">CG2_30_40_21</strain>
    </source>
</reference>
<dbReference type="PROSITE" id="PS50968">
    <property type="entry name" value="BIOTINYL_LIPOYL"/>
    <property type="match status" value="1"/>
</dbReference>
<accession>A0A1J5DR19</accession>
<dbReference type="InterPro" id="IPR002930">
    <property type="entry name" value="GCV_H"/>
</dbReference>
<dbReference type="GO" id="GO:0005829">
    <property type="term" value="C:cytosol"/>
    <property type="evidence" value="ECO:0007669"/>
    <property type="project" value="TreeGrafter"/>
</dbReference>
<evidence type="ECO:0000259" key="2">
    <source>
        <dbReference type="PROSITE" id="PS50968"/>
    </source>
</evidence>
<dbReference type="PANTHER" id="PTHR11715">
    <property type="entry name" value="GLYCINE CLEAVAGE SYSTEM H PROTEIN"/>
    <property type="match status" value="1"/>
</dbReference>
<dbReference type="GO" id="GO:0009249">
    <property type="term" value="P:protein lipoylation"/>
    <property type="evidence" value="ECO:0007669"/>
    <property type="project" value="TreeGrafter"/>
</dbReference>
<dbReference type="GO" id="GO:0005960">
    <property type="term" value="C:glycine cleavage complex"/>
    <property type="evidence" value="ECO:0007669"/>
    <property type="project" value="InterPro"/>
</dbReference>
<evidence type="ECO:0000313" key="4">
    <source>
        <dbReference type="Proteomes" id="UP000183085"/>
    </source>
</evidence>
<proteinExistence type="predicted"/>
<dbReference type="CDD" id="cd06848">
    <property type="entry name" value="GCS_H"/>
    <property type="match status" value="1"/>
</dbReference>
<dbReference type="InterPro" id="IPR011053">
    <property type="entry name" value="Single_hybrid_motif"/>
</dbReference>
<dbReference type="EMBL" id="MNYI01000174">
    <property type="protein sequence ID" value="OIP38564.1"/>
    <property type="molecule type" value="Genomic_DNA"/>
</dbReference>